<name>A0A101MEA3_PENFR</name>
<accession>A0A101MEA3</accession>
<dbReference type="EMBL" id="LLXE01000250">
    <property type="protein sequence ID" value="KUM58979.1"/>
    <property type="molecule type" value="Genomic_DNA"/>
</dbReference>
<dbReference type="Proteomes" id="UP000055045">
    <property type="component" value="Unassembled WGS sequence"/>
</dbReference>
<evidence type="ECO:0000313" key="2">
    <source>
        <dbReference type="Proteomes" id="UP000055045"/>
    </source>
</evidence>
<evidence type="ECO:0000313" key="1">
    <source>
        <dbReference type="EMBL" id="KUM58979.1"/>
    </source>
</evidence>
<proteinExistence type="predicted"/>
<gene>
    <name evidence="1" type="ORF">ACN42_g8164</name>
</gene>
<organism evidence="1 2">
    <name type="scientific">Penicillium freii</name>
    <dbReference type="NCBI Taxonomy" id="48697"/>
    <lineage>
        <taxon>Eukaryota</taxon>
        <taxon>Fungi</taxon>
        <taxon>Dikarya</taxon>
        <taxon>Ascomycota</taxon>
        <taxon>Pezizomycotina</taxon>
        <taxon>Eurotiomycetes</taxon>
        <taxon>Eurotiomycetidae</taxon>
        <taxon>Eurotiales</taxon>
        <taxon>Aspergillaceae</taxon>
        <taxon>Penicillium</taxon>
    </lineage>
</organism>
<protein>
    <recommendedName>
        <fullName evidence="3">Restriction endonuclease domain-containing protein</fullName>
    </recommendedName>
</protein>
<keyword evidence="2" id="KW-1185">Reference proteome</keyword>
<evidence type="ECO:0008006" key="3">
    <source>
        <dbReference type="Google" id="ProtNLM"/>
    </source>
</evidence>
<reference evidence="1 2" key="1">
    <citation type="submission" date="2015-10" db="EMBL/GenBank/DDBJ databases">
        <title>Genome sequencing of Penicillium freii.</title>
        <authorList>
            <person name="Nguyen H.D."/>
            <person name="Visagie C.M."/>
            <person name="Seifert K.A."/>
        </authorList>
    </citation>
    <scope>NUCLEOTIDE SEQUENCE [LARGE SCALE GENOMIC DNA]</scope>
    <source>
        <strain evidence="1 2">DAOM 242723</strain>
    </source>
</reference>
<comment type="caution">
    <text evidence="1">The sequence shown here is derived from an EMBL/GenBank/DDBJ whole genome shotgun (WGS) entry which is preliminary data.</text>
</comment>
<dbReference type="AlphaFoldDB" id="A0A101MEA3"/>
<sequence length="294" mass="33716">MPGRSIEDNSDTIKYRGVDDFLDVARRQYDALQQLKTNQQILKFRSVAEKEFDILSADDTRPCKFVKLQYHRPTELLLVKVIPSWDHENLIFLVRKLIDRQLIAMDVDLECLTLGSPGNELGDWVKEPDVCWAPAFSSNKPTCVIEIGTSESTSHLSVDAHDWLEALQSPVQAVITISFKYLYAETDENPLSISVWEKGRRLSSVDTQNNLSPAVRTAHVDIWNVAGSLSVSGFYYDLDMQITVCNDEIYLPLEVFIGRPPSRPGEHDVVITQDKLLWIVHQLWEYRRHRGIFQ</sequence>